<gene>
    <name evidence="9 11" type="primary">argB</name>
    <name evidence="11" type="ORF">DBZ36_02000</name>
</gene>
<feature type="binding site" evidence="9">
    <location>
        <position position="156"/>
    </location>
    <ligand>
        <name>substrate</name>
    </ligand>
</feature>
<evidence type="ECO:0000313" key="11">
    <source>
        <dbReference type="EMBL" id="RKF21445.1"/>
    </source>
</evidence>
<evidence type="ECO:0000256" key="9">
    <source>
        <dbReference type="HAMAP-Rule" id="MF_00082"/>
    </source>
</evidence>
<feature type="site" description="Transition state stabilizer" evidence="9">
    <location>
        <position position="9"/>
    </location>
</feature>
<evidence type="ECO:0000256" key="5">
    <source>
        <dbReference type="ARBA" id="ARBA00022741"/>
    </source>
</evidence>
<dbReference type="PIRSF" id="PIRSF000728">
    <property type="entry name" value="NAGK"/>
    <property type="match status" value="1"/>
</dbReference>
<dbReference type="GO" id="GO:0005524">
    <property type="term" value="F:ATP binding"/>
    <property type="evidence" value="ECO:0007669"/>
    <property type="project" value="UniProtKB-UniRule"/>
</dbReference>
<dbReference type="NCBIfam" id="TIGR00761">
    <property type="entry name" value="argB"/>
    <property type="match status" value="1"/>
</dbReference>
<feature type="domain" description="Aspartate/glutamate/uridylate kinase" evidence="10">
    <location>
        <begin position="5"/>
        <end position="229"/>
    </location>
</feature>
<dbReference type="Proteomes" id="UP000286482">
    <property type="component" value="Unassembled WGS sequence"/>
</dbReference>
<comment type="pathway">
    <text evidence="1 9">Amino-acid biosynthesis; L-arginine biosynthesis; N(2)-acetyl-L-ornithine from L-glutamate: step 2/4.</text>
</comment>
<keyword evidence="12" id="KW-1185">Reference proteome</keyword>
<comment type="caution">
    <text evidence="11">The sequence shown here is derived from an EMBL/GenBank/DDBJ whole genome shotgun (WGS) entry which is preliminary data.</text>
</comment>
<dbReference type="InterPro" id="IPR036393">
    <property type="entry name" value="AceGlu_kinase-like_sf"/>
</dbReference>
<dbReference type="SUPFAM" id="SSF53633">
    <property type="entry name" value="Carbamate kinase-like"/>
    <property type="match status" value="1"/>
</dbReference>
<dbReference type="UniPathway" id="UPA00068">
    <property type="reaction ID" value="UER00107"/>
</dbReference>
<keyword evidence="2 9" id="KW-0055">Arginine biosynthesis</keyword>
<keyword evidence="9" id="KW-0963">Cytoplasm</keyword>
<protein>
    <recommendedName>
        <fullName evidence="9">Acetylglutamate kinase</fullName>
        <ecNumber evidence="9">2.7.2.8</ecNumber>
    </recommendedName>
    <alternativeName>
        <fullName evidence="9">N-acetyl-L-glutamate 5-phosphotransferase</fullName>
    </alternativeName>
    <alternativeName>
        <fullName evidence="9">NAG kinase</fullName>
        <shortName evidence="9">NAGK</shortName>
    </alternativeName>
</protein>
<dbReference type="GO" id="GO:0005737">
    <property type="term" value="C:cytoplasm"/>
    <property type="evidence" value="ECO:0007669"/>
    <property type="project" value="UniProtKB-SubCell"/>
</dbReference>
<feature type="site" description="Transition state stabilizer" evidence="9">
    <location>
        <position position="215"/>
    </location>
</feature>
<keyword evidence="5 9" id="KW-0547">Nucleotide-binding</keyword>
<dbReference type="EMBL" id="RAQO01000002">
    <property type="protein sequence ID" value="RKF21445.1"/>
    <property type="molecule type" value="Genomic_DNA"/>
</dbReference>
<evidence type="ECO:0000256" key="2">
    <source>
        <dbReference type="ARBA" id="ARBA00022571"/>
    </source>
</evidence>
<dbReference type="GO" id="GO:0042450">
    <property type="term" value="P:L-arginine biosynthetic process via ornithine"/>
    <property type="evidence" value="ECO:0007669"/>
    <property type="project" value="UniProtKB-UniRule"/>
</dbReference>
<keyword evidence="6 9" id="KW-0418">Kinase</keyword>
<organism evidence="11 12">
    <name type="scientific">Alginatibacterium sediminis</name>
    <dbReference type="NCBI Taxonomy" id="2164068"/>
    <lineage>
        <taxon>Bacteria</taxon>
        <taxon>Pseudomonadati</taxon>
        <taxon>Pseudomonadota</taxon>
        <taxon>Gammaproteobacteria</taxon>
        <taxon>Alteromonadales</taxon>
        <taxon>Alteromonadaceae</taxon>
        <taxon>Alginatibacterium</taxon>
    </lineage>
</organism>
<dbReference type="RefSeq" id="WP_120353248.1">
    <property type="nucleotide sequence ID" value="NZ_RAQO01000002.1"/>
</dbReference>
<comment type="subcellular location">
    <subcellularLocation>
        <location evidence="9">Cytoplasm</location>
    </subcellularLocation>
</comment>
<feature type="binding site" evidence="9">
    <location>
        <begin position="42"/>
        <end position="43"/>
    </location>
    <ligand>
        <name>substrate</name>
    </ligand>
</feature>
<evidence type="ECO:0000256" key="6">
    <source>
        <dbReference type="ARBA" id="ARBA00022777"/>
    </source>
</evidence>
<evidence type="ECO:0000256" key="7">
    <source>
        <dbReference type="ARBA" id="ARBA00022840"/>
    </source>
</evidence>
<evidence type="ECO:0000256" key="1">
    <source>
        <dbReference type="ARBA" id="ARBA00004828"/>
    </source>
</evidence>
<proteinExistence type="inferred from homology"/>
<dbReference type="GO" id="GO:0003991">
    <property type="term" value="F:acetylglutamate kinase activity"/>
    <property type="evidence" value="ECO:0007669"/>
    <property type="project" value="UniProtKB-UniRule"/>
</dbReference>
<evidence type="ECO:0000256" key="4">
    <source>
        <dbReference type="ARBA" id="ARBA00022679"/>
    </source>
</evidence>
<comment type="function">
    <text evidence="9">Catalyzes the ATP-dependent phosphorylation of N-acetyl-L-glutamate.</text>
</comment>
<evidence type="ECO:0000256" key="8">
    <source>
        <dbReference type="ARBA" id="ARBA00048141"/>
    </source>
</evidence>
<sequence length="271" mass="27967">MSVKPIIIKLGGAILNAPEALANLFVALGELDNQPLVLVHGGGIIVDELLSGLGKSSEKLDGLRVTPLDQIPFIVGALAGTSNKLLCAQAKTSGFNAVGLCLGDGNMTHVEQLDPRLGQVGKCTAKDANLLELLLGSGFMPVISSIGIGEQGDLYNVNADDAAIVIASLLQAPLLLLSDVPGVLDHDGKVIAEITPKSAQQLIDAKVITDGMLVKVKAALEASANIGAPVNLASWKQPAHLAQFLRSLGASPEHKMALGQAQGTRIVGNTF</sequence>
<comment type="similarity">
    <text evidence="9">Belongs to the acetylglutamate kinase family. ArgB subfamily.</text>
</comment>
<dbReference type="Pfam" id="PF00696">
    <property type="entry name" value="AA_kinase"/>
    <property type="match status" value="1"/>
</dbReference>
<dbReference type="HAMAP" id="MF_00082">
    <property type="entry name" value="ArgB"/>
    <property type="match status" value="1"/>
</dbReference>
<evidence type="ECO:0000313" key="12">
    <source>
        <dbReference type="Proteomes" id="UP000286482"/>
    </source>
</evidence>
<dbReference type="EC" id="2.7.2.8" evidence="9"/>
<accession>A0A420EL66</accession>
<dbReference type="InterPro" id="IPR004662">
    <property type="entry name" value="AcgluKinase_fam"/>
</dbReference>
<keyword evidence="7 9" id="KW-0067">ATP-binding</keyword>
<keyword evidence="4 9" id="KW-0808">Transferase</keyword>
<name>A0A420EL66_9ALTE</name>
<dbReference type="OrthoDB" id="5915023at2"/>
<comment type="catalytic activity">
    <reaction evidence="8 9">
        <text>N-acetyl-L-glutamate + ATP = N-acetyl-L-glutamyl 5-phosphate + ADP</text>
        <dbReference type="Rhea" id="RHEA:14629"/>
        <dbReference type="ChEBI" id="CHEBI:30616"/>
        <dbReference type="ChEBI" id="CHEBI:44337"/>
        <dbReference type="ChEBI" id="CHEBI:57936"/>
        <dbReference type="ChEBI" id="CHEBI:456216"/>
        <dbReference type="EC" id="2.7.2.8"/>
    </reaction>
</comment>
<feature type="binding site" evidence="9">
    <location>
        <position position="64"/>
    </location>
    <ligand>
        <name>substrate</name>
    </ligand>
</feature>
<dbReference type="Gene3D" id="3.40.1160.10">
    <property type="entry name" value="Acetylglutamate kinase-like"/>
    <property type="match status" value="1"/>
</dbReference>
<dbReference type="PANTHER" id="PTHR23342">
    <property type="entry name" value="N-ACETYLGLUTAMATE SYNTHASE"/>
    <property type="match status" value="1"/>
</dbReference>
<dbReference type="InterPro" id="IPR001048">
    <property type="entry name" value="Asp/Glu/Uridylate_kinase"/>
</dbReference>
<reference evidence="11 12" key="1">
    <citation type="submission" date="2018-09" db="EMBL/GenBank/DDBJ databases">
        <authorList>
            <person name="Wang Z."/>
        </authorList>
    </citation>
    <scope>NUCLEOTIDE SEQUENCE [LARGE SCALE GENOMIC DNA]</scope>
    <source>
        <strain evidence="11 12">ALS 81</strain>
    </source>
</reference>
<evidence type="ECO:0000256" key="3">
    <source>
        <dbReference type="ARBA" id="ARBA00022605"/>
    </source>
</evidence>
<dbReference type="PANTHER" id="PTHR23342:SF0">
    <property type="entry name" value="N-ACETYLGLUTAMATE SYNTHASE, MITOCHONDRIAL"/>
    <property type="match status" value="1"/>
</dbReference>
<evidence type="ECO:0000259" key="10">
    <source>
        <dbReference type="Pfam" id="PF00696"/>
    </source>
</evidence>
<keyword evidence="3 9" id="KW-0028">Amino-acid biosynthesis</keyword>
<dbReference type="AlphaFoldDB" id="A0A420EL66"/>
<dbReference type="InterPro" id="IPR037528">
    <property type="entry name" value="ArgB"/>
</dbReference>